<sequence length="387" mass="43518">MGTGKSTFINTLCDEDVIPVNRAPPKDGMVIENNSATIFEGGTKINLDIVLASGFGDSIDNTDSTAKLVEYLEAQFEVALKEECKIQRSASFKDTRVHAALYFIRPTGKGLRPLDIQCLKAIGERCNVIPIISKGDLLTEEERALNKQLIMKNIRDSNIQVYDFSTCFEDIEEELPGLGAKNMVPFSIVSGTERKLIDNVEYKVRKLPHGIVKVDDPSHSDFLLLRTCLLGACLQDLKDTTHEIFYERYRTEKLSEARRDTEKASEPKPRSNGKPISAKRVRYKKRKINGKNQDLATRLMSPQPFTLERMLAILHAICDEFDQREEISNDVGLMNEIATLTSLKTLVKLSGNDTIGGGSKWRSNVEWTVVKKFAGDVGFRIENYLSY</sequence>
<dbReference type="SUPFAM" id="SSF52540">
    <property type="entry name" value="P-loop containing nucleoside triphosphate hydrolases"/>
    <property type="match status" value="1"/>
</dbReference>
<dbReference type="InterPro" id="IPR016491">
    <property type="entry name" value="Septin"/>
</dbReference>
<dbReference type="GO" id="GO:0005935">
    <property type="term" value="C:cellular bud neck"/>
    <property type="evidence" value="ECO:0007669"/>
    <property type="project" value="UniProtKB-SubCell"/>
</dbReference>
<gene>
    <name evidence="7" type="ORF">BRENAR_LOCUS3374</name>
</gene>
<dbReference type="GO" id="GO:0005938">
    <property type="term" value="C:cell cortex"/>
    <property type="evidence" value="ECO:0007669"/>
    <property type="project" value="UniProtKB-ARBA"/>
</dbReference>
<protein>
    <submittedName>
        <fullName evidence="7">DEKNAAC103617</fullName>
    </submittedName>
</protein>
<dbReference type="AlphaFoldDB" id="A0A448YP32"/>
<dbReference type="Proteomes" id="UP000290900">
    <property type="component" value="Unassembled WGS sequence"/>
</dbReference>
<keyword evidence="3 4" id="KW-0342">GTP-binding</keyword>
<name>A0A448YP32_BRENA</name>
<reference evidence="7 8" key="1">
    <citation type="submission" date="2018-12" db="EMBL/GenBank/DDBJ databases">
        <authorList>
            <person name="Tiukova I."/>
            <person name="Dainat J."/>
        </authorList>
    </citation>
    <scope>NUCLEOTIDE SEQUENCE [LARGE SCALE GENOMIC DNA]</scope>
</reference>
<dbReference type="PROSITE" id="PS51719">
    <property type="entry name" value="G_SEPTIN"/>
    <property type="match status" value="1"/>
</dbReference>
<evidence type="ECO:0000256" key="4">
    <source>
        <dbReference type="RuleBase" id="RU004560"/>
    </source>
</evidence>
<evidence type="ECO:0000256" key="1">
    <source>
        <dbReference type="ARBA" id="ARBA00004266"/>
    </source>
</evidence>
<dbReference type="OrthoDB" id="416553at2759"/>
<dbReference type="Pfam" id="PF14630">
    <property type="entry name" value="ORC5_C"/>
    <property type="match status" value="1"/>
</dbReference>
<dbReference type="Gene3D" id="3.40.50.300">
    <property type="entry name" value="P-loop containing nucleotide triphosphate hydrolases"/>
    <property type="match status" value="1"/>
</dbReference>
<feature type="region of interest" description="Disordered" evidence="5">
    <location>
        <begin position="256"/>
        <end position="279"/>
    </location>
</feature>
<evidence type="ECO:0000256" key="2">
    <source>
        <dbReference type="ARBA" id="ARBA00022741"/>
    </source>
</evidence>
<dbReference type="GO" id="GO:0032156">
    <property type="term" value="C:septin cytoskeleton"/>
    <property type="evidence" value="ECO:0007669"/>
    <property type="project" value="UniProtKB-ARBA"/>
</dbReference>
<keyword evidence="2 4" id="KW-0547">Nucleotide-binding</keyword>
<comment type="subcellular location">
    <subcellularLocation>
        <location evidence="1">Bud neck</location>
    </subcellularLocation>
</comment>
<dbReference type="PANTHER" id="PTHR18884">
    <property type="entry name" value="SEPTIN"/>
    <property type="match status" value="1"/>
</dbReference>
<dbReference type="InterPro" id="IPR047088">
    <property type="entry name" value="ORC5_C"/>
</dbReference>
<feature type="domain" description="Septin-type G" evidence="6">
    <location>
        <begin position="1"/>
        <end position="256"/>
    </location>
</feature>
<dbReference type="InterPro" id="IPR027417">
    <property type="entry name" value="P-loop_NTPase"/>
</dbReference>
<proteinExistence type="inferred from homology"/>
<comment type="similarity">
    <text evidence="4">Belongs to the TRAFAC class TrmE-Era-EngA-EngB-Septin-like GTPase superfamily. Septin GTPase family.</text>
</comment>
<feature type="compositionally biased region" description="Basic and acidic residues" evidence="5">
    <location>
        <begin position="256"/>
        <end position="269"/>
    </location>
</feature>
<evidence type="ECO:0000313" key="8">
    <source>
        <dbReference type="Proteomes" id="UP000290900"/>
    </source>
</evidence>
<dbReference type="InParanoid" id="A0A448YP32"/>
<dbReference type="STRING" id="13370.A0A448YP32"/>
<evidence type="ECO:0000256" key="5">
    <source>
        <dbReference type="SAM" id="MobiDB-lite"/>
    </source>
</evidence>
<accession>A0A448YP32</accession>
<organism evidence="7 8">
    <name type="scientific">Brettanomyces naardenensis</name>
    <name type="common">Yeast</name>
    <dbReference type="NCBI Taxonomy" id="13370"/>
    <lineage>
        <taxon>Eukaryota</taxon>
        <taxon>Fungi</taxon>
        <taxon>Dikarya</taxon>
        <taxon>Ascomycota</taxon>
        <taxon>Saccharomycotina</taxon>
        <taxon>Pichiomycetes</taxon>
        <taxon>Pichiales</taxon>
        <taxon>Pichiaceae</taxon>
        <taxon>Brettanomyces</taxon>
    </lineage>
</organism>
<evidence type="ECO:0000256" key="3">
    <source>
        <dbReference type="ARBA" id="ARBA00023134"/>
    </source>
</evidence>
<dbReference type="EMBL" id="CAACVR010000023">
    <property type="protein sequence ID" value="VEU22643.1"/>
    <property type="molecule type" value="Genomic_DNA"/>
</dbReference>
<evidence type="ECO:0000259" key="6">
    <source>
        <dbReference type="PROSITE" id="PS51719"/>
    </source>
</evidence>
<dbReference type="CDD" id="cd01850">
    <property type="entry name" value="CDC_Septin"/>
    <property type="match status" value="1"/>
</dbReference>
<dbReference type="GO" id="GO:0005525">
    <property type="term" value="F:GTP binding"/>
    <property type="evidence" value="ECO:0007669"/>
    <property type="project" value="UniProtKB-KW"/>
</dbReference>
<dbReference type="Pfam" id="PF00735">
    <property type="entry name" value="Septin"/>
    <property type="match status" value="1"/>
</dbReference>
<dbReference type="InterPro" id="IPR030379">
    <property type="entry name" value="G_SEPTIN_dom"/>
</dbReference>
<evidence type="ECO:0000313" key="7">
    <source>
        <dbReference type="EMBL" id="VEU22643.1"/>
    </source>
</evidence>
<keyword evidence="8" id="KW-1185">Reference proteome</keyword>